<dbReference type="Pfam" id="PF02008">
    <property type="entry name" value="zf-CXXC"/>
    <property type="match status" value="1"/>
</dbReference>
<protein>
    <recommendedName>
        <fullName evidence="5">CXXC-type domain-containing protein</fullName>
    </recommendedName>
</protein>
<keyword evidence="1" id="KW-0479">Metal-binding</keyword>
<proteinExistence type="predicted"/>
<feature type="region of interest" description="Disordered" evidence="4">
    <location>
        <begin position="1"/>
        <end position="29"/>
    </location>
</feature>
<keyword evidence="2" id="KW-0863">Zinc-finger</keyword>
<evidence type="ECO:0000259" key="5">
    <source>
        <dbReference type="PROSITE" id="PS51058"/>
    </source>
</evidence>
<accession>A0A7S3ADH6</accession>
<name>A0A7S3ADH6_9EUKA</name>
<evidence type="ECO:0000256" key="2">
    <source>
        <dbReference type="ARBA" id="ARBA00022771"/>
    </source>
</evidence>
<feature type="domain" description="CXXC-type" evidence="5">
    <location>
        <begin position="105"/>
        <end position="151"/>
    </location>
</feature>
<keyword evidence="3" id="KW-0862">Zinc</keyword>
<gene>
    <name evidence="6" type="ORF">HERI1096_LOCUS2025</name>
</gene>
<evidence type="ECO:0000256" key="4">
    <source>
        <dbReference type="SAM" id="MobiDB-lite"/>
    </source>
</evidence>
<feature type="compositionally biased region" description="Polar residues" evidence="4">
    <location>
        <begin position="1"/>
        <end position="11"/>
    </location>
</feature>
<evidence type="ECO:0000256" key="3">
    <source>
        <dbReference type="ARBA" id="ARBA00022833"/>
    </source>
</evidence>
<dbReference type="GO" id="GO:0003677">
    <property type="term" value="F:DNA binding"/>
    <property type="evidence" value="ECO:0007669"/>
    <property type="project" value="InterPro"/>
</dbReference>
<organism evidence="6">
    <name type="scientific">Haptolina ericina</name>
    <dbReference type="NCBI Taxonomy" id="156174"/>
    <lineage>
        <taxon>Eukaryota</taxon>
        <taxon>Haptista</taxon>
        <taxon>Haptophyta</taxon>
        <taxon>Prymnesiophyceae</taxon>
        <taxon>Prymnesiales</taxon>
        <taxon>Prymnesiaceae</taxon>
        <taxon>Haptolina</taxon>
    </lineage>
</organism>
<evidence type="ECO:0000313" key="6">
    <source>
        <dbReference type="EMBL" id="CAE0100203.1"/>
    </source>
</evidence>
<feature type="region of interest" description="Disordered" evidence="4">
    <location>
        <begin position="160"/>
        <end position="194"/>
    </location>
</feature>
<dbReference type="PROSITE" id="PS51058">
    <property type="entry name" value="ZF_CXXC"/>
    <property type="match status" value="1"/>
</dbReference>
<reference evidence="6" key="1">
    <citation type="submission" date="2021-01" db="EMBL/GenBank/DDBJ databases">
        <authorList>
            <person name="Corre E."/>
            <person name="Pelletier E."/>
            <person name="Niang G."/>
            <person name="Scheremetjew M."/>
            <person name="Finn R."/>
            <person name="Kale V."/>
            <person name="Holt S."/>
            <person name="Cochrane G."/>
            <person name="Meng A."/>
            <person name="Brown T."/>
            <person name="Cohen L."/>
        </authorList>
    </citation>
    <scope>NUCLEOTIDE SEQUENCE</scope>
    <source>
        <strain evidence="6">CCMP281</strain>
    </source>
</reference>
<sequence>MKQVDCQNSPSRLPKARAPTRGRNSEACPSSHLMTDGEWENFWAATDKDCWAAAELSAHVASADMDAEATVVSLLARGCGFKLTVSDTGKPSCTIGKQAYASRGRSSRSTRCGNCTACSAQDCGTCKNCLDKPRFGGPGIKKKACLARICHNVTPARSQYERSEDVNEMQGESEEDKEAADAASSSTEEEPALPNPNFLATIIEACKRQPLTPIRSRSCSQLDLLSHTALQTIPC</sequence>
<evidence type="ECO:0000256" key="1">
    <source>
        <dbReference type="ARBA" id="ARBA00022723"/>
    </source>
</evidence>
<dbReference type="AlphaFoldDB" id="A0A7S3ADH6"/>
<dbReference type="GO" id="GO:0008270">
    <property type="term" value="F:zinc ion binding"/>
    <property type="evidence" value="ECO:0007669"/>
    <property type="project" value="UniProtKB-KW"/>
</dbReference>
<dbReference type="InterPro" id="IPR002857">
    <property type="entry name" value="Znf_CXXC"/>
</dbReference>
<dbReference type="EMBL" id="HBHX01003626">
    <property type="protein sequence ID" value="CAE0100203.1"/>
    <property type="molecule type" value="Transcribed_RNA"/>
</dbReference>